<dbReference type="Pfam" id="PF10765">
    <property type="entry name" value="Phage_P22_NinX"/>
    <property type="match status" value="1"/>
</dbReference>
<dbReference type="AlphaFoldDB" id="A0A2W5RGI8"/>
<dbReference type="Proteomes" id="UP000249135">
    <property type="component" value="Unassembled WGS sequence"/>
</dbReference>
<organism evidence="1 2">
    <name type="scientific">Variovorax paradoxus</name>
    <dbReference type="NCBI Taxonomy" id="34073"/>
    <lineage>
        <taxon>Bacteria</taxon>
        <taxon>Pseudomonadati</taxon>
        <taxon>Pseudomonadota</taxon>
        <taxon>Betaproteobacteria</taxon>
        <taxon>Burkholderiales</taxon>
        <taxon>Comamonadaceae</taxon>
        <taxon>Variovorax</taxon>
    </lineage>
</organism>
<protein>
    <recommendedName>
        <fullName evidence="3">DUF2591 domain-containing protein</fullName>
    </recommendedName>
</protein>
<evidence type="ECO:0000313" key="1">
    <source>
        <dbReference type="EMBL" id="PZQ66223.1"/>
    </source>
</evidence>
<evidence type="ECO:0008006" key="3">
    <source>
        <dbReference type="Google" id="ProtNLM"/>
    </source>
</evidence>
<accession>A0A2W5RGI8</accession>
<comment type="caution">
    <text evidence="1">The sequence shown here is derived from an EMBL/GenBank/DDBJ whole genome shotgun (WGS) entry which is preliminary data.</text>
</comment>
<sequence>MEIHDLGGALLDAWVARAQGLCDIRVDTVDGLSVCLARWVDRTEVRPYSPSTDWALANLIIDREHIALRDLWIRGSPPAFEAMLRRADVTWFSRGELPLVAAMRVYVRSRFTEEEVRLRSFGA</sequence>
<gene>
    <name evidence="1" type="ORF">DI563_24155</name>
</gene>
<proteinExistence type="predicted"/>
<evidence type="ECO:0000313" key="2">
    <source>
        <dbReference type="Proteomes" id="UP000249135"/>
    </source>
</evidence>
<name>A0A2W5RGI8_VARPD</name>
<reference evidence="1 2" key="1">
    <citation type="submission" date="2017-08" db="EMBL/GenBank/DDBJ databases">
        <title>Infants hospitalized years apart are colonized by the same room-sourced microbial strains.</title>
        <authorList>
            <person name="Brooks B."/>
            <person name="Olm M.R."/>
            <person name="Firek B.A."/>
            <person name="Baker R."/>
            <person name="Thomas B.C."/>
            <person name="Morowitz M.J."/>
            <person name="Banfield J.F."/>
        </authorList>
    </citation>
    <scope>NUCLEOTIDE SEQUENCE [LARGE SCALE GENOMIC DNA]</scope>
    <source>
        <strain evidence="1">S2_005_003_R2_41</strain>
    </source>
</reference>
<dbReference type="EMBL" id="QFPP01000440">
    <property type="protein sequence ID" value="PZQ66223.1"/>
    <property type="molecule type" value="Genomic_DNA"/>
</dbReference>
<dbReference type="InterPro" id="IPR019701">
    <property type="entry name" value="Phage_P22_NinX"/>
</dbReference>